<dbReference type="PANTHER" id="PTHR33886">
    <property type="entry name" value="UNSATURATED RHAMNOGALACTURONAN HYDROLASE (EUROFUNG)"/>
    <property type="match status" value="1"/>
</dbReference>
<proteinExistence type="predicted"/>
<dbReference type="Pfam" id="PF07470">
    <property type="entry name" value="Glyco_hydro_88"/>
    <property type="match status" value="1"/>
</dbReference>
<evidence type="ECO:0000256" key="1">
    <source>
        <dbReference type="ARBA" id="ARBA00022801"/>
    </source>
</evidence>
<protein>
    <submittedName>
        <fullName evidence="2">Unsaturated rhamnogalacturonyl hydrolase</fullName>
    </submittedName>
</protein>
<evidence type="ECO:0000313" key="5">
    <source>
        <dbReference type="Proteomes" id="UP001302367"/>
    </source>
</evidence>
<gene>
    <name evidence="2" type="ORF">CB0940_09468</name>
    <name evidence="3" type="ORF">RHO25_010873</name>
</gene>
<dbReference type="Proteomes" id="UP001302367">
    <property type="component" value="Chromosome 7"/>
</dbReference>
<name>A0A2G5HI68_CERBT</name>
<dbReference type="GO" id="GO:0016787">
    <property type="term" value="F:hydrolase activity"/>
    <property type="evidence" value="ECO:0007669"/>
    <property type="project" value="UniProtKB-KW"/>
</dbReference>
<dbReference type="Proteomes" id="UP000230605">
    <property type="component" value="Chromosome 7"/>
</dbReference>
<dbReference type="InterPro" id="IPR012341">
    <property type="entry name" value="6hp_glycosidase-like_sf"/>
</dbReference>
<dbReference type="Gene3D" id="1.50.10.10">
    <property type="match status" value="1"/>
</dbReference>
<dbReference type="InterPro" id="IPR010905">
    <property type="entry name" value="Glyco_hydro_88"/>
</dbReference>
<dbReference type="EMBL" id="CP134190">
    <property type="protein sequence ID" value="WPB06216.1"/>
    <property type="molecule type" value="Genomic_DNA"/>
</dbReference>
<evidence type="ECO:0000313" key="2">
    <source>
        <dbReference type="EMBL" id="PIA91903.1"/>
    </source>
</evidence>
<dbReference type="InterPro" id="IPR008928">
    <property type="entry name" value="6-hairpin_glycosidase_sf"/>
</dbReference>
<evidence type="ECO:0000313" key="3">
    <source>
        <dbReference type="EMBL" id="WPB06216.1"/>
    </source>
</evidence>
<keyword evidence="5" id="KW-1185">Reference proteome</keyword>
<dbReference type="EMBL" id="LKMD01000106">
    <property type="protein sequence ID" value="PIA91903.1"/>
    <property type="molecule type" value="Genomic_DNA"/>
</dbReference>
<sequence>MKLLSLLAPAVVAAQLTPEDYLKWTADTHIKEGVKKDYHYTTSVLYTGYEFAIDLTGNETLVDWYRSQIDGAVVLDNGTIYDWNYTYYSLDDYRMANNYLWWYDRTGEEKYKSAAEIVRRQLDRHPRNDEGGFNHRYPIYEHQMWLDGIFMADSFYARWTAKFDCENQTAWDDIVNQFDLIEKYTRNHTTGLLVHGYDESKSKVWADPITGAAPHVWSRAVGWYFIALLEVIPLLPASHPGKARLTEYFTTLAAAIKAHQDAESNGWWLIMNDPYPGAEGNYIESSASAMFTYGLLKGIEDGYISKDEYYPGAVKGYELLTDRFVVENQNGTLRWEGTVAVGSLSGNGTYEYYIGVPLAVNDYKGVGPFMYASQPSLWS</sequence>
<dbReference type="AlphaFoldDB" id="A0A2G5HI68"/>
<dbReference type="OrthoDB" id="540611at2759"/>
<reference evidence="2 4" key="1">
    <citation type="submission" date="2015-10" db="EMBL/GenBank/DDBJ databases">
        <title>The cercosporin biosynthetic gene cluster was horizontally transferred to several fungal lineages and shown to be expanded in Cercospora beticola based on microsynteny with recipient genomes.</title>
        <authorList>
            <person name="De Jonge R."/>
            <person name="Ebert M.K."/>
            <person name="Suttle J.C."/>
            <person name="Jurick Ii W.M."/>
            <person name="Secor G.A."/>
            <person name="Thomma B.P."/>
            <person name="Van De Peer Y."/>
            <person name="Bolton M.D."/>
        </authorList>
    </citation>
    <scope>NUCLEOTIDE SEQUENCE [LARGE SCALE GENOMIC DNA]</scope>
    <source>
        <strain evidence="2 4">09-40</strain>
    </source>
</reference>
<dbReference type="InterPro" id="IPR052043">
    <property type="entry name" value="PolySaccharide_Degr_Enz"/>
</dbReference>
<organism evidence="2 4">
    <name type="scientific">Cercospora beticola</name>
    <name type="common">Sugarbeet leaf spot fungus</name>
    <dbReference type="NCBI Taxonomy" id="122368"/>
    <lineage>
        <taxon>Eukaryota</taxon>
        <taxon>Fungi</taxon>
        <taxon>Dikarya</taxon>
        <taxon>Ascomycota</taxon>
        <taxon>Pezizomycotina</taxon>
        <taxon>Dothideomycetes</taxon>
        <taxon>Dothideomycetidae</taxon>
        <taxon>Mycosphaerellales</taxon>
        <taxon>Mycosphaerellaceae</taxon>
        <taxon>Cercospora</taxon>
    </lineage>
</organism>
<dbReference type="GO" id="GO:0005975">
    <property type="term" value="P:carbohydrate metabolic process"/>
    <property type="evidence" value="ECO:0007669"/>
    <property type="project" value="InterPro"/>
</dbReference>
<evidence type="ECO:0000313" key="4">
    <source>
        <dbReference type="Proteomes" id="UP000230605"/>
    </source>
</evidence>
<keyword evidence="1 2" id="KW-0378">Hydrolase</keyword>
<reference evidence="3 5" key="2">
    <citation type="submission" date="2023-09" db="EMBL/GenBank/DDBJ databases">
        <title>Complete-Gapless Cercospora beticola genome.</title>
        <authorList>
            <person name="Wyatt N.A."/>
            <person name="Spanner R.E."/>
            <person name="Bolton M.D."/>
        </authorList>
    </citation>
    <scope>NUCLEOTIDE SEQUENCE [LARGE SCALE GENOMIC DNA]</scope>
    <source>
        <strain evidence="3">Cb09-40</strain>
    </source>
</reference>
<dbReference type="PANTHER" id="PTHR33886:SF9">
    <property type="entry name" value="UNSATURATED RHAMNOGALACTURONAN HYDROLASE (EUROFUNG)"/>
    <property type="match status" value="1"/>
</dbReference>
<dbReference type="SUPFAM" id="SSF48208">
    <property type="entry name" value="Six-hairpin glycosidases"/>
    <property type="match status" value="1"/>
</dbReference>
<accession>A0A2G5HI68</accession>